<keyword evidence="1" id="KW-0175">Coiled coil</keyword>
<organism evidence="2 3">
    <name type="scientific">Letharia lupina</name>
    <dbReference type="NCBI Taxonomy" id="560253"/>
    <lineage>
        <taxon>Eukaryota</taxon>
        <taxon>Fungi</taxon>
        <taxon>Dikarya</taxon>
        <taxon>Ascomycota</taxon>
        <taxon>Pezizomycotina</taxon>
        <taxon>Lecanoromycetes</taxon>
        <taxon>OSLEUM clade</taxon>
        <taxon>Lecanoromycetidae</taxon>
        <taxon>Lecanorales</taxon>
        <taxon>Lecanorineae</taxon>
        <taxon>Parmeliaceae</taxon>
        <taxon>Letharia</taxon>
    </lineage>
</organism>
<dbReference type="GeneID" id="59338640"/>
<dbReference type="RefSeq" id="XP_037153920.1">
    <property type="nucleotide sequence ID" value="XM_037301103.1"/>
</dbReference>
<dbReference type="AlphaFoldDB" id="A0A8H6CKC1"/>
<protein>
    <submittedName>
        <fullName evidence="2">Uncharacterized protein</fullName>
    </submittedName>
</protein>
<accession>A0A8H6CKC1</accession>
<sequence>MPLRREKQDTHLLKNLKGESTMTNISIVRAAQDEQIKSSKPVQKSGEKEDNDYVFRSRLKFKSRAIGSNIAEIHRQIFAKSAVGQKVLELFGATTADDKFDDLTRRLEEATKQNQVLKAFCDTKTHEKDDTIAVLQTQIGEGQVEIVQLGLHITQLELDFRCKERSLQSKAENLQNRLDDVFRASQILEKSLDDLQSDKSELQGSQQALEYGMSDLRTHASSDFPRFTLSQYNIHSRIQFLYGKSKAIVDFERSRFYNKKPLAILRVHDVPRILVSHIRSLDHGAYPVDSDVELLFMELWSMWEDPASMSIGDKETLFWPLYEFCWIVIKHHNKPCTPLHQWVILQLITALVVYGFSDGVSDDLDEAMANILQLQTQSLTKFGQMGLEHLRRTIDHRLRFVHPLYPLHLTAPFASEPHCTRQFQCEDVRNEERWHASCTFFEEDSFHLVLYSSNGDVTMRPVVIFNGEARRVGFVGRGAHPYLLVSVKEGLKIWKVVPTDARDFLEWSETRNIDVTQELLSVIDEQIAHHP</sequence>
<name>A0A8H6CKC1_9LECA</name>
<proteinExistence type="predicted"/>
<evidence type="ECO:0000256" key="1">
    <source>
        <dbReference type="SAM" id="Coils"/>
    </source>
</evidence>
<feature type="coiled-coil region" evidence="1">
    <location>
        <begin position="164"/>
        <end position="191"/>
    </location>
</feature>
<evidence type="ECO:0000313" key="2">
    <source>
        <dbReference type="EMBL" id="KAF6225053.1"/>
    </source>
</evidence>
<dbReference type="EMBL" id="JACCJB010000008">
    <property type="protein sequence ID" value="KAF6225053.1"/>
    <property type="molecule type" value="Genomic_DNA"/>
</dbReference>
<gene>
    <name evidence="2" type="ORF">HO133_010248</name>
</gene>
<keyword evidence="3" id="KW-1185">Reference proteome</keyword>
<reference evidence="2 3" key="1">
    <citation type="journal article" date="2020" name="Genomics">
        <title>Complete, high-quality genomes from long-read metagenomic sequencing of two wolf lichen thalli reveals enigmatic genome architecture.</title>
        <authorList>
            <person name="McKenzie S.K."/>
            <person name="Walston R.F."/>
            <person name="Allen J.L."/>
        </authorList>
    </citation>
    <scope>NUCLEOTIDE SEQUENCE [LARGE SCALE GENOMIC DNA]</scope>
    <source>
        <strain evidence="2">WasteWater1</strain>
    </source>
</reference>
<comment type="caution">
    <text evidence="2">The sequence shown here is derived from an EMBL/GenBank/DDBJ whole genome shotgun (WGS) entry which is preliminary data.</text>
</comment>
<dbReference type="Proteomes" id="UP000593566">
    <property type="component" value="Unassembled WGS sequence"/>
</dbReference>
<evidence type="ECO:0000313" key="3">
    <source>
        <dbReference type="Proteomes" id="UP000593566"/>
    </source>
</evidence>